<name>A0A3N4IL87_ASCIM</name>
<feature type="compositionally biased region" description="Basic and acidic residues" evidence="1">
    <location>
        <begin position="870"/>
        <end position="904"/>
    </location>
</feature>
<feature type="compositionally biased region" description="Pro residues" evidence="1">
    <location>
        <begin position="741"/>
        <end position="750"/>
    </location>
</feature>
<dbReference type="Pfam" id="PF08101">
    <property type="entry name" value="Msb1-Mug8_dom"/>
    <property type="match status" value="1"/>
</dbReference>
<proteinExistence type="predicted"/>
<gene>
    <name evidence="3" type="ORF">BJ508DRAFT_301708</name>
</gene>
<organism evidence="3 4">
    <name type="scientific">Ascobolus immersus RN42</name>
    <dbReference type="NCBI Taxonomy" id="1160509"/>
    <lineage>
        <taxon>Eukaryota</taxon>
        <taxon>Fungi</taxon>
        <taxon>Dikarya</taxon>
        <taxon>Ascomycota</taxon>
        <taxon>Pezizomycotina</taxon>
        <taxon>Pezizomycetes</taxon>
        <taxon>Pezizales</taxon>
        <taxon>Ascobolaceae</taxon>
        <taxon>Ascobolus</taxon>
    </lineage>
</organism>
<reference evidence="3 4" key="1">
    <citation type="journal article" date="2018" name="Nat. Ecol. Evol.">
        <title>Pezizomycetes genomes reveal the molecular basis of ectomycorrhizal truffle lifestyle.</title>
        <authorList>
            <person name="Murat C."/>
            <person name="Payen T."/>
            <person name="Noel B."/>
            <person name="Kuo A."/>
            <person name="Morin E."/>
            <person name="Chen J."/>
            <person name="Kohler A."/>
            <person name="Krizsan K."/>
            <person name="Balestrini R."/>
            <person name="Da Silva C."/>
            <person name="Montanini B."/>
            <person name="Hainaut M."/>
            <person name="Levati E."/>
            <person name="Barry K.W."/>
            <person name="Belfiori B."/>
            <person name="Cichocki N."/>
            <person name="Clum A."/>
            <person name="Dockter R.B."/>
            <person name="Fauchery L."/>
            <person name="Guy J."/>
            <person name="Iotti M."/>
            <person name="Le Tacon F."/>
            <person name="Lindquist E.A."/>
            <person name="Lipzen A."/>
            <person name="Malagnac F."/>
            <person name="Mello A."/>
            <person name="Molinier V."/>
            <person name="Miyauchi S."/>
            <person name="Poulain J."/>
            <person name="Riccioni C."/>
            <person name="Rubini A."/>
            <person name="Sitrit Y."/>
            <person name="Splivallo R."/>
            <person name="Traeger S."/>
            <person name="Wang M."/>
            <person name="Zifcakova L."/>
            <person name="Wipf D."/>
            <person name="Zambonelli A."/>
            <person name="Paolocci F."/>
            <person name="Nowrousian M."/>
            <person name="Ottonello S."/>
            <person name="Baldrian P."/>
            <person name="Spatafora J.W."/>
            <person name="Henrissat B."/>
            <person name="Nagy L.G."/>
            <person name="Aury J.M."/>
            <person name="Wincker P."/>
            <person name="Grigoriev I.V."/>
            <person name="Bonfante P."/>
            <person name="Martin F.M."/>
        </authorList>
    </citation>
    <scope>NUCLEOTIDE SEQUENCE [LARGE SCALE GENOMIC DNA]</scope>
    <source>
        <strain evidence="3 4">RN42</strain>
    </source>
</reference>
<feature type="compositionally biased region" description="Gly residues" evidence="1">
    <location>
        <begin position="1028"/>
        <end position="1046"/>
    </location>
</feature>
<evidence type="ECO:0000313" key="3">
    <source>
        <dbReference type="EMBL" id="RPA86905.1"/>
    </source>
</evidence>
<protein>
    <recommendedName>
        <fullName evidence="2">Meiotically up-regulated protein Msb1/Mug8 domain-containing protein</fullName>
    </recommendedName>
</protein>
<dbReference type="STRING" id="1160509.A0A3N4IL87"/>
<feature type="compositionally biased region" description="Pro residues" evidence="1">
    <location>
        <begin position="1009"/>
        <end position="1019"/>
    </location>
</feature>
<feature type="compositionally biased region" description="Acidic residues" evidence="1">
    <location>
        <begin position="376"/>
        <end position="388"/>
    </location>
</feature>
<feature type="compositionally biased region" description="Low complexity" evidence="1">
    <location>
        <begin position="984"/>
        <end position="994"/>
    </location>
</feature>
<dbReference type="OrthoDB" id="3362494at2759"/>
<dbReference type="AlphaFoldDB" id="A0A3N4IL87"/>
<dbReference type="CDD" id="cd04401">
    <property type="entry name" value="RhoGAP_fMSB1"/>
    <property type="match status" value="1"/>
</dbReference>
<feature type="compositionally biased region" description="Low complexity" evidence="1">
    <location>
        <begin position="704"/>
        <end position="715"/>
    </location>
</feature>
<feature type="compositionally biased region" description="Polar residues" evidence="1">
    <location>
        <begin position="612"/>
        <end position="621"/>
    </location>
</feature>
<accession>A0A3N4IL87</accession>
<feature type="compositionally biased region" description="Low complexity" evidence="1">
    <location>
        <begin position="835"/>
        <end position="844"/>
    </location>
</feature>
<evidence type="ECO:0000256" key="1">
    <source>
        <dbReference type="SAM" id="MobiDB-lite"/>
    </source>
</evidence>
<feature type="domain" description="Meiotically up-regulated protein Msb1/Mug8" evidence="2">
    <location>
        <begin position="39"/>
        <end position="524"/>
    </location>
</feature>
<feature type="compositionally biased region" description="Basic and acidic residues" evidence="1">
    <location>
        <begin position="1133"/>
        <end position="1142"/>
    </location>
</feature>
<keyword evidence="4" id="KW-1185">Reference proteome</keyword>
<dbReference type="Proteomes" id="UP000275078">
    <property type="component" value="Unassembled WGS sequence"/>
</dbReference>
<dbReference type="PANTHER" id="PTHR28093:SF1">
    <property type="entry name" value="MORPHOGENESIS-RELATED PROTEIN MSB1"/>
    <property type="match status" value="1"/>
</dbReference>
<feature type="region of interest" description="Disordered" evidence="1">
    <location>
        <begin position="546"/>
        <end position="621"/>
    </location>
</feature>
<feature type="compositionally biased region" description="Basic residues" evidence="1">
    <location>
        <begin position="546"/>
        <end position="558"/>
    </location>
</feature>
<evidence type="ECO:0000259" key="2">
    <source>
        <dbReference type="Pfam" id="PF08101"/>
    </source>
</evidence>
<dbReference type="PANTHER" id="PTHR28093">
    <property type="entry name" value="MORPHOGENESIS-RELATED PROTEIN MSB1"/>
    <property type="match status" value="1"/>
</dbReference>
<sequence length="1180" mass="128295">MPTFFSKVFRAREAGKKNLGNTSNEPRPEDLDPWLRTEVTPYEVQELLSVCSAEVKSRGLMTPFFLLPFRPEGDASGSKIFIRKFFQRNSTLRGATLQQELRLTEPVVLCSILKWCWSRLPGGVVTWEVYEFFRVGEQDCSMARDAFPTFIPMAVNEDKARSQVIFDFFDLLSAVAAHGKHNGLGGIKLSRLAGWWAFEHQDNGWGFEGGYVSWSRAADATCHLFFAYLRSLSPDPSKGGGGVPMLPTSLRALLASTDYPPVEPPSLQNQGVRVALTVETVSPSPFALLRRAKRFNYRDDDLPLTIFRKYEDPIQGLSEECKRVLKCISNTNTVTSTLSDFKISTSLRDSEREPSWSRFQDMGFTNLLDESSNDEKESEEMVVGDEDALSSRRIGSPASDDLGVDLARPATPSWADFMASGFAADGQNKSSPAPLLLPPDKQLPLLDSQSFRVMSAASQRRAEDNLDPGELAGVHHLVIDDAFWWVWISSLAGEEVAGRKAVFGRCVLVETVVENGRWFVVEEKIKGAITDEEAALLASKEKKKRGRTLTKLTRRKSVSSKQSLPLQPPSLPPFDASYSGSRTALAPDQRAKIQTAAAQLKARDQKKDNATPVRSPTTRTNSTFTLQPLIVNEATSALKWASKYDRDAIRDDYLKSGPAKPQEETTTTEEKPLPAAPTSDPSTPKQSAFEHQKMSSVDMFSVSATTPPTAPTKTTEQITMKPVSPLVPPPGTPIPERKAPTPSPPTPSSPGPRSDTPKSNRSSIDFKTQQAGKSSRFKRFFGTKKETSNPVVGKTPSRSNTPSEPQGLAVPAKEEGLTRKLSMVRKKDGQGHGKPAPLVAAPAVKDTTNGSPVSPLSDKHVEAGMPAPNVEDHPALAAEKRETRPEMSRESSDASSGAKREAEKTFANFSQGPLLDQPAFVPEESPEISVDGSEDEDSDPLPSQPMQKPAPQLASRGFVGPPPAFSKPQVQAGPGPRGPGSNYPRNPGSPQQGPGPRGPPNRGPQGNPMSPPRGPPGQMRPPQQGPGYAPGPGPRGQGLPGPGGPGQFRPQQQFNIQTRDQNRQPGRIPAYRGPAASGERIDIESDSDMDATSPVNPIKKAESRDSDRWREIRERAAERAKNGQYSSGAPVSRVRDTSRAESADEGETSGEETIESRVARIKARVAELTGNVDGPMAGAR</sequence>
<dbReference type="InterPro" id="IPR037508">
    <property type="entry name" value="Msb1/Mug8"/>
</dbReference>
<feature type="compositionally biased region" description="Basic and acidic residues" evidence="1">
    <location>
        <begin position="1099"/>
        <end position="1121"/>
    </location>
</feature>
<feature type="compositionally biased region" description="Acidic residues" evidence="1">
    <location>
        <begin position="1143"/>
        <end position="1153"/>
    </location>
</feature>
<dbReference type="EMBL" id="ML119648">
    <property type="protein sequence ID" value="RPA86905.1"/>
    <property type="molecule type" value="Genomic_DNA"/>
</dbReference>
<feature type="region of interest" description="Disordered" evidence="1">
    <location>
        <begin position="369"/>
        <end position="394"/>
    </location>
</feature>
<dbReference type="InterPro" id="IPR012965">
    <property type="entry name" value="Msb1/Mug8_dom"/>
</dbReference>
<evidence type="ECO:0000313" key="4">
    <source>
        <dbReference type="Proteomes" id="UP000275078"/>
    </source>
</evidence>
<feature type="region of interest" description="Disordered" evidence="1">
    <location>
        <begin position="653"/>
        <end position="1155"/>
    </location>
</feature>
<feature type="compositionally biased region" description="Polar residues" evidence="1">
    <location>
        <begin position="759"/>
        <end position="773"/>
    </location>
</feature>